<dbReference type="PANTHER" id="PTHR10492:SF57">
    <property type="entry name" value="ATP-DEPENDENT DNA HELICASE"/>
    <property type="match status" value="1"/>
</dbReference>
<dbReference type="Gene3D" id="3.40.50.300">
    <property type="entry name" value="P-loop containing nucleotide triphosphate hydrolases"/>
    <property type="match status" value="1"/>
</dbReference>
<dbReference type="CDD" id="cd18809">
    <property type="entry name" value="SF1_C_RecD"/>
    <property type="match status" value="1"/>
</dbReference>
<dbReference type="AlphaFoldDB" id="A0A0B7NJ32"/>
<keyword evidence="1" id="KW-0378">Hydrolase</keyword>
<evidence type="ECO:0000313" key="5">
    <source>
        <dbReference type="Proteomes" id="UP000054107"/>
    </source>
</evidence>
<keyword evidence="1" id="KW-0233">DNA recombination</keyword>
<proteinExistence type="inferred from homology"/>
<comment type="cofactor">
    <cofactor evidence="1">
        <name>Mg(2+)</name>
        <dbReference type="ChEBI" id="CHEBI:18420"/>
    </cofactor>
</comment>
<dbReference type="GO" id="GO:0006310">
    <property type="term" value="P:DNA recombination"/>
    <property type="evidence" value="ECO:0007669"/>
    <property type="project" value="UniProtKB-KW"/>
</dbReference>
<dbReference type="InterPro" id="IPR027417">
    <property type="entry name" value="P-loop_NTPase"/>
</dbReference>
<dbReference type="GO" id="GO:0016887">
    <property type="term" value="F:ATP hydrolysis activity"/>
    <property type="evidence" value="ECO:0007669"/>
    <property type="project" value="RHEA"/>
</dbReference>
<feature type="domain" description="DNA helicase Pif1-like DEAD-box helicase" evidence="2">
    <location>
        <begin position="2"/>
        <end position="66"/>
    </location>
</feature>
<comment type="similarity">
    <text evidence="1">Belongs to the helicase family.</text>
</comment>
<sequence>SNAIVIAVASSGTAALLLNGGRTAHSTFKIPLDISSSTMCDITPRCDTAKLIQRAKLIIWDECSMVLPVIPGASRSAVVAQCLNRCYFWPQVTKSKLETNMRVLQALQSSNPDLANQLQLFSQYLLQIGEGKIDTVSLPGNIPSDFVPIPAEMHLRSSNLLDLLRAVFPDISNSASDTQYFAGRVVLTPKNKDVSVINQLLLDCISGRKITYYSNNQICDPQFRMHIPVELLNAVESGSLPPHELILRIGAPIILLRNLNPANGLCNGTRLIVRSLRNNTIEAIIITGPNAGDIVFIPRIKIITMAEPKNPYDFSRVQFPVRLAFAMTINKAQGQTLSSVGLYLSSHVFAHGQFYVALFRVSTLSSIKIMIDSDISVLENLPGHYTHNIVFSEVFR</sequence>
<dbReference type="SUPFAM" id="SSF52540">
    <property type="entry name" value="P-loop containing nucleoside triphosphate hydrolases"/>
    <property type="match status" value="1"/>
</dbReference>
<keyword evidence="1" id="KW-0067">ATP-binding</keyword>
<keyword evidence="1" id="KW-0227">DNA damage</keyword>
<dbReference type="EMBL" id="LN733872">
    <property type="protein sequence ID" value="CEP18596.1"/>
    <property type="molecule type" value="Genomic_DNA"/>
</dbReference>
<dbReference type="GO" id="GO:0006281">
    <property type="term" value="P:DNA repair"/>
    <property type="evidence" value="ECO:0007669"/>
    <property type="project" value="UniProtKB-KW"/>
</dbReference>
<dbReference type="GO" id="GO:0043139">
    <property type="term" value="F:5'-3' DNA helicase activity"/>
    <property type="evidence" value="ECO:0007669"/>
    <property type="project" value="UniProtKB-EC"/>
</dbReference>
<dbReference type="STRING" id="35722.A0A0B7NJ32"/>
<dbReference type="InterPro" id="IPR049163">
    <property type="entry name" value="Pif1-like_2B_dom"/>
</dbReference>
<accession>A0A0B7NJ32</accession>
<dbReference type="GO" id="GO:0005524">
    <property type="term" value="F:ATP binding"/>
    <property type="evidence" value="ECO:0007669"/>
    <property type="project" value="UniProtKB-KW"/>
</dbReference>
<dbReference type="Pfam" id="PF21530">
    <property type="entry name" value="Pif1_2B_dom"/>
    <property type="match status" value="1"/>
</dbReference>
<dbReference type="OrthoDB" id="3691720at2759"/>
<dbReference type="GO" id="GO:0000723">
    <property type="term" value="P:telomere maintenance"/>
    <property type="evidence" value="ECO:0007669"/>
    <property type="project" value="InterPro"/>
</dbReference>
<keyword evidence="1" id="KW-0234">DNA repair</keyword>
<gene>
    <name evidence="4" type="primary">PARPA_12902.1 scaffold 45652</name>
</gene>
<evidence type="ECO:0000259" key="3">
    <source>
        <dbReference type="Pfam" id="PF21530"/>
    </source>
</evidence>
<dbReference type="InterPro" id="IPR010285">
    <property type="entry name" value="DNA_helicase_pif1-like_DEAD"/>
</dbReference>
<reference evidence="4 5" key="1">
    <citation type="submission" date="2014-09" db="EMBL/GenBank/DDBJ databases">
        <authorList>
            <person name="Ellenberger Sabrina"/>
        </authorList>
    </citation>
    <scope>NUCLEOTIDE SEQUENCE [LARGE SCALE GENOMIC DNA]</scope>
    <source>
        <strain evidence="4 5">CBS 412.66</strain>
    </source>
</reference>
<dbReference type="Proteomes" id="UP000054107">
    <property type="component" value="Unassembled WGS sequence"/>
</dbReference>
<organism evidence="4 5">
    <name type="scientific">Parasitella parasitica</name>
    <dbReference type="NCBI Taxonomy" id="35722"/>
    <lineage>
        <taxon>Eukaryota</taxon>
        <taxon>Fungi</taxon>
        <taxon>Fungi incertae sedis</taxon>
        <taxon>Mucoromycota</taxon>
        <taxon>Mucoromycotina</taxon>
        <taxon>Mucoromycetes</taxon>
        <taxon>Mucorales</taxon>
        <taxon>Mucorineae</taxon>
        <taxon>Mucoraceae</taxon>
        <taxon>Parasitella</taxon>
    </lineage>
</organism>
<dbReference type="PANTHER" id="PTHR10492">
    <property type="match status" value="1"/>
</dbReference>
<feature type="non-terminal residue" evidence="4">
    <location>
        <position position="1"/>
    </location>
</feature>
<evidence type="ECO:0000259" key="2">
    <source>
        <dbReference type="Pfam" id="PF05970"/>
    </source>
</evidence>
<keyword evidence="5" id="KW-1185">Reference proteome</keyword>
<protein>
    <recommendedName>
        <fullName evidence="1">ATP-dependent DNA helicase</fullName>
        <ecNumber evidence="1">5.6.2.3</ecNumber>
    </recommendedName>
</protein>
<comment type="catalytic activity">
    <reaction evidence="1">
        <text>ATP + H2O = ADP + phosphate + H(+)</text>
        <dbReference type="Rhea" id="RHEA:13065"/>
        <dbReference type="ChEBI" id="CHEBI:15377"/>
        <dbReference type="ChEBI" id="CHEBI:15378"/>
        <dbReference type="ChEBI" id="CHEBI:30616"/>
        <dbReference type="ChEBI" id="CHEBI:43474"/>
        <dbReference type="ChEBI" id="CHEBI:456216"/>
        <dbReference type="EC" id="5.6.2.3"/>
    </reaction>
</comment>
<keyword evidence="1" id="KW-0347">Helicase</keyword>
<feature type="domain" description="DNA helicase Pif1-like 2B" evidence="3">
    <location>
        <begin position="230"/>
        <end position="275"/>
    </location>
</feature>
<evidence type="ECO:0000256" key="1">
    <source>
        <dbReference type="RuleBase" id="RU363044"/>
    </source>
</evidence>
<dbReference type="Pfam" id="PF05970">
    <property type="entry name" value="PIF1"/>
    <property type="match status" value="1"/>
</dbReference>
<keyword evidence="1" id="KW-0547">Nucleotide-binding</keyword>
<evidence type="ECO:0000313" key="4">
    <source>
        <dbReference type="EMBL" id="CEP18596.1"/>
    </source>
</evidence>
<name>A0A0B7NJ32_9FUNG</name>
<dbReference type="EC" id="5.6.2.3" evidence="1"/>